<name>A0A6A6B3L9_9PEZI</name>
<dbReference type="InterPro" id="IPR001401">
    <property type="entry name" value="Dynamin_GTPase"/>
</dbReference>
<dbReference type="GO" id="GO:0016559">
    <property type="term" value="P:peroxisome fission"/>
    <property type="evidence" value="ECO:0007669"/>
    <property type="project" value="TreeGrafter"/>
</dbReference>
<protein>
    <recommendedName>
        <fullName evidence="1">GED domain-containing protein</fullName>
    </recommendedName>
</protein>
<dbReference type="GO" id="GO:0008017">
    <property type="term" value="F:microtubule binding"/>
    <property type="evidence" value="ECO:0007669"/>
    <property type="project" value="TreeGrafter"/>
</dbReference>
<dbReference type="Proteomes" id="UP000799438">
    <property type="component" value="Unassembled WGS sequence"/>
</dbReference>
<dbReference type="InterPro" id="IPR027417">
    <property type="entry name" value="P-loop_NTPase"/>
</dbReference>
<dbReference type="Pfam" id="PF00350">
    <property type="entry name" value="Dynamin_N"/>
    <property type="match status" value="1"/>
</dbReference>
<dbReference type="InterPro" id="IPR022812">
    <property type="entry name" value="Dynamin"/>
</dbReference>
<dbReference type="SUPFAM" id="SSF52540">
    <property type="entry name" value="P-loop containing nucleoside triphosphate hydrolases"/>
    <property type="match status" value="1"/>
</dbReference>
<evidence type="ECO:0000313" key="3">
    <source>
        <dbReference type="Proteomes" id="UP000799438"/>
    </source>
</evidence>
<gene>
    <name evidence="2" type="ORF">K452DRAFT_312175</name>
</gene>
<accession>A0A6A6B3L9</accession>
<dbReference type="PANTHER" id="PTHR11566:SF21">
    <property type="entry name" value="DYNAMIN RELATED PROTEIN 1, ISOFORM A"/>
    <property type="match status" value="1"/>
</dbReference>
<dbReference type="GO" id="GO:0048312">
    <property type="term" value="P:intracellular distribution of mitochondria"/>
    <property type="evidence" value="ECO:0007669"/>
    <property type="project" value="TreeGrafter"/>
</dbReference>
<dbReference type="EMBL" id="ML995500">
    <property type="protein sequence ID" value="KAF2137804.1"/>
    <property type="molecule type" value="Genomic_DNA"/>
</dbReference>
<dbReference type="GO" id="GO:0000266">
    <property type="term" value="P:mitochondrial fission"/>
    <property type="evidence" value="ECO:0007669"/>
    <property type="project" value="TreeGrafter"/>
</dbReference>
<dbReference type="GO" id="GO:0005525">
    <property type="term" value="F:GTP binding"/>
    <property type="evidence" value="ECO:0007669"/>
    <property type="project" value="InterPro"/>
</dbReference>
<dbReference type="SMART" id="SM00053">
    <property type="entry name" value="DYNc"/>
    <property type="match status" value="1"/>
</dbReference>
<evidence type="ECO:0000259" key="1">
    <source>
        <dbReference type="PROSITE" id="PS51388"/>
    </source>
</evidence>
<feature type="domain" description="GED" evidence="1">
    <location>
        <begin position="336"/>
        <end position="421"/>
    </location>
</feature>
<dbReference type="AlphaFoldDB" id="A0A6A6B3L9"/>
<dbReference type="PROSITE" id="PS51388">
    <property type="entry name" value="GED"/>
    <property type="match status" value="1"/>
</dbReference>
<keyword evidence="3" id="KW-1185">Reference proteome</keyword>
<proteinExistence type="predicted"/>
<reference evidence="2" key="1">
    <citation type="journal article" date="2020" name="Stud. Mycol.">
        <title>101 Dothideomycetes genomes: a test case for predicting lifestyles and emergence of pathogens.</title>
        <authorList>
            <person name="Haridas S."/>
            <person name="Albert R."/>
            <person name="Binder M."/>
            <person name="Bloem J."/>
            <person name="Labutti K."/>
            <person name="Salamov A."/>
            <person name="Andreopoulos B."/>
            <person name="Baker S."/>
            <person name="Barry K."/>
            <person name="Bills G."/>
            <person name="Bluhm B."/>
            <person name="Cannon C."/>
            <person name="Castanera R."/>
            <person name="Culley D."/>
            <person name="Daum C."/>
            <person name="Ezra D."/>
            <person name="Gonzalez J."/>
            <person name="Henrissat B."/>
            <person name="Kuo A."/>
            <person name="Liang C."/>
            <person name="Lipzen A."/>
            <person name="Lutzoni F."/>
            <person name="Magnuson J."/>
            <person name="Mondo S."/>
            <person name="Nolan M."/>
            <person name="Ohm R."/>
            <person name="Pangilinan J."/>
            <person name="Park H.-J."/>
            <person name="Ramirez L."/>
            <person name="Alfaro M."/>
            <person name="Sun H."/>
            <person name="Tritt A."/>
            <person name="Yoshinaga Y."/>
            <person name="Zwiers L.-H."/>
            <person name="Turgeon B."/>
            <person name="Goodwin S."/>
            <person name="Spatafora J."/>
            <person name="Crous P."/>
            <person name="Grigoriev I."/>
        </authorList>
    </citation>
    <scope>NUCLEOTIDE SEQUENCE</scope>
    <source>
        <strain evidence="2">CBS 121167</strain>
    </source>
</reference>
<sequence length="421" mass="47347">MTIHDPFIPNTAINNLTSTSPTHRLNPIDRIRANGMGDYISLPQLVVCGDQSAGKSSVLEGITGIPFPRQDAATKLQLHGTGSITDGPAFAADVLRIEVVGDTGLYLTVVDLPNHISVANEEQTEADIEMVYSLVNTYLESSRTIILAVIQANKDIANQGIIHRARRHDWDEKRIVGIITMPDLINRGIEGRIALLARNQDTTKLKLSWKAVSHLQIANASIRYTILDSEPESKRRQLNVSKEYDRWIKEVVADEERKKLLSNEKCQPITYNYYYTNNIQKARQEPLKTSIGTSIKSIMEEDWNRKFHISNTSIDAEKLLAAMQKRVVVTMDKQAFAEAAAELARYYKVVLKTFVDNICRQVFERHVIAELPNVFSPATVIGFGNGDLVRIASEQPCQTERRAKLKRLVEGLRESLKELGR</sequence>
<dbReference type="GO" id="GO:0016020">
    <property type="term" value="C:membrane"/>
    <property type="evidence" value="ECO:0007669"/>
    <property type="project" value="TreeGrafter"/>
</dbReference>
<dbReference type="InterPro" id="IPR045063">
    <property type="entry name" value="Dynamin_N"/>
</dbReference>
<dbReference type="OrthoDB" id="415706at2759"/>
<dbReference type="GO" id="GO:0003924">
    <property type="term" value="F:GTPase activity"/>
    <property type="evidence" value="ECO:0007669"/>
    <property type="project" value="InterPro"/>
</dbReference>
<dbReference type="GO" id="GO:0006897">
    <property type="term" value="P:endocytosis"/>
    <property type="evidence" value="ECO:0007669"/>
    <property type="project" value="TreeGrafter"/>
</dbReference>
<dbReference type="RefSeq" id="XP_033393519.1">
    <property type="nucleotide sequence ID" value="XM_033543530.1"/>
</dbReference>
<dbReference type="InterPro" id="IPR020850">
    <property type="entry name" value="GED_dom"/>
</dbReference>
<dbReference type="GeneID" id="54301027"/>
<dbReference type="Gene3D" id="3.40.50.300">
    <property type="entry name" value="P-loop containing nucleotide triphosphate hydrolases"/>
    <property type="match status" value="2"/>
</dbReference>
<evidence type="ECO:0000313" key="2">
    <source>
        <dbReference type="EMBL" id="KAF2137804.1"/>
    </source>
</evidence>
<dbReference type="PANTHER" id="PTHR11566">
    <property type="entry name" value="DYNAMIN"/>
    <property type="match status" value="1"/>
</dbReference>
<dbReference type="GO" id="GO:0005874">
    <property type="term" value="C:microtubule"/>
    <property type="evidence" value="ECO:0007669"/>
    <property type="project" value="TreeGrafter"/>
</dbReference>
<organism evidence="2 3">
    <name type="scientific">Aplosporella prunicola CBS 121167</name>
    <dbReference type="NCBI Taxonomy" id="1176127"/>
    <lineage>
        <taxon>Eukaryota</taxon>
        <taxon>Fungi</taxon>
        <taxon>Dikarya</taxon>
        <taxon>Ascomycota</taxon>
        <taxon>Pezizomycotina</taxon>
        <taxon>Dothideomycetes</taxon>
        <taxon>Dothideomycetes incertae sedis</taxon>
        <taxon>Botryosphaeriales</taxon>
        <taxon>Aplosporellaceae</taxon>
        <taxon>Aplosporella</taxon>
    </lineage>
</organism>
<dbReference type="GO" id="GO:0005739">
    <property type="term" value="C:mitochondrion"/>
    <property type="evidence" value="ECO:0007669"/>
    <property type="project" value="TreeGrafter"/>
</dbReference>